<dbReference type="Pfam" id="PF00207">
    <property type="entry name" value="A2M"/>
    <property type="match status" value="1"/>
</dbReference>
<dbReference type="InterPro" id="IPR014756">
    <property type="entry name" value="Ig_E-set"/>
</dbReference>
<dbReference type="InterPro" id="IPR011626">
    <property type="entry name" value="Alpha-macroglobulin_TED"/>
</dbReference>
<evidence type="ECO:0000256" key="8">
    <source>
        <dbReference type="ARBA" id="ARBA00063781"/>
    </source>
</evidence>
<proteinExistence type="inferred from homology"/>
<evidence type="ECO:0000313" key="15">
    <source>
        <dbReference type="EMBL" id="KAK8762178.1"/>
    </source>
</evidence>
<dbReference type="InterPro" id="IPR047565">
    <property type="entry name" value="Alpha-macroglob_thiol-ester_cl"/>
</dbReference>
<feature type="region of interest" description="Disordered" evidence="10">
    <location>
        <begin position="1491"/>
        <end position="1510"/>
    </location>
</feature>
<keyword evidence="2" id="KW-0646">Protease inhibitor</keyword>
<evidence type="ECO:0000256" key="3">
    <source>
        <dbReference type="ARBA" id="ARBA00022729"/>
    </source>
</evidence>
<comment type="function">
    <text evidence="7">Binds covalently through a thioester bond to the pathogen surface resulting in pathogen clearance.</text>
</comment>
<dbReference type="SMART" id="SM01360">
    <property type="entry name" value="A2M"/>
    <property type="match status" value="1"/>
</dbReference>
<dbReference type="EMBL" id="JARKHS020030391">
    <property type="protein sequence ID" value="KAK8762178.1"/>
    <property type="molecule type" value="Genomic_DNA"/>
</dbReference>
<evidence type="ECO:0000259" key="13">
    <source>
        <dbReference type="SMART" id="SM01360"/>
    </source>
</evidence>
<evidence type="ECO:0000256" key="2">
    <source>
        <dbReference type="ARBA" id="ARBA00022690"/>
    </source>
</evidence>
<evidence type="ECO:0000256" key="7">
    <source>
        <dbReference type="ARBA" id="ARBA00057615"/>
    </source>
</evidence>
<dbReference type="Pfam" id="PF17791">
    <property type="entry name" value="MG3"/>
    <property type="match status" value="1"/>
</dbReference>
<dbReference type="PANTHER" id="PTHR11412">
    <property type="entry name" value="MACROGLOBULIN / COMPLEMENT"/>
    <property type="match status" value="1"/>
</dbReference>
<dbReference type="Gene3D" id="2.60.120.1540">
    <property type="match status" value="1"/>
</dbReference>
<name>A0AAQ4DI88_AMBAM</name>
<dbReference type="PROSITE" id="PS00477">
    <property type="entry name" value="ALPHA_2_MACROGLOBULIN"/>
    <property type="match status" value="1"/>
</dbReference>
<evidence type="ECO:0000313" key="16">
    <source>
        <dbReference type="Proteomes" id="UP001321473"/>
    </source>
</evidence>
<dbReference type="Pfam" id="PF07703">
    <property type="entry name" value="A2M_BRD"/>
    <property type="match status" value="1"/>
</dbReference>
<evidence type="ECO:0000256" key="4">
    <source>
        <dbReference type="ARBA" id="ARBA00022900"/>
    </source>
</evidence>
<dbReference type="Pfam" id="PF07677">
    <property type="entry name" value="A2M_recep"/>
    <property type="match status" value="1"/>
</dbReference>
<sequence>MSRCLMHLVISLCTFGLGAVEGVNRPSFLLTAPWSLMPGTNETLVLHVVNPPRDGHATVSLKAAPNVVLSDVSIKTAGGLPDVMVLSVPESLPLNATLEISGKFGSYAFEKTVPAVTKESDKRLLLIIQTDKPVYRPGQLVQFRILAVDFRRLPFAEHVGEVWIENPMRFKITQWRNVSFSTGIVQLELELSHEPQLGQWTICCQILGRLTCQAFQVDDYVLPRFAVRLTAPPYIFPEESSTTWKICASYLYDKPVRGQLRAQLTYKRFPWTSELTKVLPSIDIDTPIRGCHEFEVNGSHLLFANRDINRRPLLLTAEVTDSATGETVRINTTKEFVWSPFTLEFVTKRSVPSFKPGLVYRGLIQAKNPDGTAASEKRVRICFSASSLPTVRCSARRKPQCQRMSSTNDVATGCKDYETDTYGRVRFSVPALRGTLNSLSLTVTADGGLWNDPVSRIHLRAWTSMSGRYVHISVPSNKLLCGKNTPISFYHTKLRNHPQGVSFHYQVFSGHHIVDKGTLSPRRSWDDVTDRIPLDSSSSSMRVSGYSVSEFNLTVNSSWGLSTTAHLLLYYAHPNGEIIADSVPLDFEPCGSNEVALTFVTKTAQPGTPVSLSLSAAAGSMCGTWALDQGLVQSAPEAELTADKLRSLLSPLETKPNRPRVLKGHCVLREENWHFAGPTLFLDSAAAFEESMVQVITDMKINVRPCWEDGGLWTPEHGARAGIGDGGDGEIAELAPVATVPKSAVDIRSHFPDTWLWELHHIRGDAPLNLSRELPHSVTKWRAGAVCVHTSHGLGVATDSVDAMQPFFIQLSLPNITRRGEIIPVTASLFSYLKSCIPVKFGVTADADCFKVTGRVQKRFCLCSDDTASLRFYARAECMGQINITAHALSLPRDDSICDPGSVLETRRARDAVLKSLHVLPEGIPRTKSVSEYICINTTENGTATRSFVLKLPSNAIPGSSRGLFMVSGDILSPVVASGLESLVQLPTGCGEQNLAMLATRLVVLDYLFSVGQPNHPLVAKLRRSIITGYQQQLNYRHQNNGYSAFGTADPEPSLWLAAFVVRTFGQARQYVFFDDAELSLSTQWLLGHQYDTGCFPSVGRVLNTQLKGGVQGTSLSPLTSYVLIALLEANVTLSRSVLNAAIQCLIEETPHEQDSYSLALQAYALALSNHHDAQQTFDLLWSRAESDVDGTLHWSHNVSLGVAVETSGYAILSCMTLLKVAGVPKALPAVQWLVKQRSDHGGFASTQDTIVALQALAAFAKATVLQSTHLSMRVSSQHTEAKELFVEPSNAMLLQEVVIPTVPAMVNLNVTGKGCAFVQASAKFNIPAVADTNKFDLMVLASHADCKPKIELCASYLLSWGISGMVIIQVHLQTGFRLSKVVDGLEVRKTEEEPDKINLYFDELSNRRMCITLMLTQEFEVQDSAPAAVVLQDYYDPGVIVLRNYTIPSCERDQQDLSDSQMPLQSEIMQEDIRSARTHLGNFRNIEQDLDFPDGPESNMPVTVPAPQT</sequence>
<dbReference type="Gene3D" id="1.50.10.20">
    <property type="match status" value="1"/>
</dbReference>
<comment type="caution">
    <text evidence="15">The sequence shown here is derived from an EMBL/GenBank/DDBJ whole genome shotgun (WGS) entry which is preliminary data.</text>
</comment>
<dbReference type="SMART" id="SM01359">
    <property type="entry name" value="A2M_N_2"/>
    <property type="match status" value="1"/>
</dbReference>
<dbReference type="GO" id="GO:0005615">
    <property type="term" value="C:extracellular space"/>
    <property type="evidence" value="ECO:0007669"/>
    <property type="project" value="InterPro"/>
</dbReference>
<organism evidence="15 16">
    <name type="scientific">Amblyomma americanum</name>
    <name type="common">Lone star tick</name>
    <dbReference type="NCBI Taxonomy" id="6943"/>
    <lineage>
        <taxon>Eukaryota</taxon>
        <taxon>Metazoa</taxon>
        <taxon>Ecdysozoa</taxon>
        <taxon>Arthropoda</taxon>
        <taxon>Chelicerata</taxon>
        <taxon>Arachnida</taxon>
        <taxon>Acari</taxon>
        <taxon>Parasitiformes</taxon>
        <taxon>Ixodida</taxon>
        <taxon>Ixodoidea</taxon>
        <taxon>Ixodidae</taxon>
        <taxon>Amblyomminae</taxon>
        <taxon>Amblyomma</taxon>
    </lineage>
</organism>
<keyword evidence="5" id="KW-1015">Disulfide bond</keyword>
<dbReference type="SUPFAM" id="SSF49410">
    <property type="entry name" value="Alpha-macroglobulin receptor domain"/>
    <property type="match status" value="1"/>
</dbReference>
<dbReference type="InterPro" id="IPR001599">
    <property type="entry name" value="Macroglobln_a2"/>
</dbReference>
<reference evidence="15 16" key="1">
    <citation type="journal article" date="2023" name="Arcadia Sci">
        <title>De novo assembly of a long-read Amblyomma americanum tick genome.</title>
        <authorList>
            <person name="Chou S."/>
            <person name="Poskanzer K.E."/>
            <person name="Rollins M."/>
            <person name="Thuy-Boun P.S."/>
        </authorList>
    </citation>
    <scope>NUCLEOTIDE SEQUENCE [LARGE SCALE GENOMIC DNA]</scope>
    <source>
        <strain evidence="15">F_SG_1</strain>
        <tissue evidence="15">Salivary glands</tissue>
    </source>
</reference>
<comment type="similarity">
    <text evidence="1">Belongs to the protease inhibitor I39 (alpha-2-macroglobulin) family.</text>
</comment>
<evidence type="ECO:0000256" key="1">
    <source>
        <dbReference type="ARBA" id="ARBA00010952"/>
    </source>
</evidence>
<dbReference type="Gene3D" id="2.60.40.1940">
    <property type="match status" value="1"/>
</dbReference>
<dbReference type="InterPro" id="IPR036595">
    <property type="entry name" value="A-macroglobulin_rcpt-bd_sf"/>
</dbReference>
<keyword evidence="3 11" id="KW-0732">Signal</keyword>
<evidence type="ECO:0000256" key="6">
    <source>
        <dbReference type="ARBA" id="ARBA00023180"/>
    </source>
</evidence>
<dbReference type="Gene3D" id="2.60.40.10">
    <property type="entry name" value="Immunoglobulins"/>
    <property type="match status" value="2"/>
</dbReference>
<keyword evidence="6" id="KW-0325">Glycoprotein</keyword>
<dbReference type="Gene3D" id="2.60.40.690">
    <property type="entry name" value="Alpha-macroglobulin, receptor-binding domain"/>
    <property type="match status" value="1"/>
</dbReference>
<gene>
    <name evidence="15" type="ORF">V5799_026554</name>
</gene>
<dbReference type="FunFam" id="2.60.40.1930:FF:000001">
    <property type="entry name" value="CD109 isoform 3"/>
    <property type="match status" value="1"/>
</dbReference>
<dbReference type="InterPro" id="IPR008930">
    <property type="entry name" value="Terpenoid_cyclase/PrenylTrfase"/>
</dbReference>
<evidence type="ECO:0000259" key="14">
    <source>
        <dbReference type="SMART" id="SM01361"/>
    </source>
</evidence>
<evidence type="ECO:0000256" key="5">
    <source>
        <dbReference type="ARBA" id="ARBA00023157"/>
    </source>
</evidence>
<dbReference type="SMART" id="SM01419">
    <property type="entry name" value="Thiol-ester_cl"/>
    <property type="match status" value="1"/>
</dbReference>
<feature type="domain" description="Alpha-macroglobulin receptor-binding" evidence="14">
    <location>
        <begin position="1364"/>
        <end position="1446"/>
    </location>
</feature>
<evidence type="ECO:0000256" key="9">
    <source>
        <dbReference type="ARBA" id="ARBA00078071"/>
    </source>
</evidence>
<accession>A0AAQ4DI88</accession>
<protein>
    <recommendedName>
        <fullName evidence="9">TEP1-F</fullName>
    </recommendedName>
</protein>
<dbReference type="Gene3D" id="2.60.40.1930">
    <property type="match status" value="2"/>
</dbReference>
<feature type="chain" id="PRO_5042957917" description="TEP1-F" evidence="11">
    <location>
        <begin position="23"/>
        <end position="1510"/>
    </location>
</feature>
<dbReference type="InterPro" id="IPR002890">
    <property type="entry name" value="MG2"/>
</dbReference>
<dbReference type="SUPFAM" id="SSF48239">
    <property type="entry name" value="Terpenoid cyclases/Protein prenyltransferases"/>
    <property type="match status" value="1"/>
</dbReference>
<feature type="signal peptide" evidence="11">
    <location>
        <begin position="1"/>
        <end position="22"/>
    </location>
</feature>
<dbReference type="SUPFAM" id="SSF81296">
    <property type="entry name" value="E set domains"/>
    <property type="match status" value="1"/>
</dbReference>
<dbReference type="InterPro" id="IPR009048">
    <property type="entry name" value="A-macroglobulin_rcpt-bd"/>
</dbReference>
<dbReference type="PANTHER" id="PTHR11412:SF171">
    <property type="entry name" value="PREGNANCY ZONE PROTEIN-LIKE PROTEIN"/>
    <property type="match status" value="1"/>
</dbReference>
<keyword evidence="16" id="KW-1185">Reference proteome</keyword>
<evidence type="ECO:0000259" key="12">
    <source>
        <dbReference type="SMART" id="SM01359"/>
    </source>
</evidence>
<dbReference type="InterPro" id="IPR019742">
    <property type="entry name" value="MacrogloblnA2_CS"/>
</dbReference>
<dbReference type="InterPro" id="IPR011625">
    <property type="entry name" value="A2M_N_BRD"/>
</dbReference>
<evidence type="ECO:0000256" key="10">
    <source>
        <dbReference type="SAM" id="MobiDB-lite"/>
    </source>
</evidence>
<dbReference type="Gene3D" id="2.20.130.20">
    <property type="match status" value="1"/>
</dbReference>
<feature type="domain" description="Alpha-2-macroglobulin bait region" evidence="12">
    <location>
        <begin position="470"/>
        <end position="634"/>
    </location>
</feature>
<dbReference type="InterPro" id="IPR013783">
    <property type="entry name" value="Ig-like_fold"/>
</dbReference>
<dbReference type="InterPro" id="IPR050473">
    <property type="entry name" value="A2M/Complement_sys"/>
</dbReference>
<comment type="subunit">
    <text evidence="8">Heterodimer of a TEP1-N chain and an TEP1-C chain non-covalently linked. Forms a complex composed of TEP1-N and TEP1-C heterodimer, LRIM1 and APL1C; the interaction stabilizes TEP1-N and TEP1-C heterodimer, prevents its binding to tissues while circulating in the hemolymph and protects the thioester bond from hydrolysis. Mature TEP1 and to a lesser extent full-length TEP1 interact with SPCLIP1; the interaction is induced by microbial infection.</text>
</comment>
<dbReference type="Pfam" id="PF07678">
    <property type="entry name" value="TED_complement"/>
    <property type="match status" value="1"/>
</dbReference>
<dbReference type="InterPro" id="IPR041555">
    <property type="entry name" value="MG3"/>
</dbReference>
<dbReference type="Proteomes" id="UP001321473">
    <property type="component" value="Unassembled WGS sequence"/>
</dbReference>
<dbReference type="SMART" id="SM01361">
    <property type="entry name" value="A2M_recep"/>
    <property type="match status" value="1"/>
</dbReference>
<dbReference type="GO" id="GO:0004867">
    <property type="term" value="F:serine-type endopeptidase inhibitor activity"/>
    <property type="evidence" value="ECO:0007669"/>
    <property type="project" value="UniProtKB-KW"/>
</dbReference>
<evidence type="ECO:0000256" key="11">
    <source>
        <dbReference type="SAM" id="SignalP"/>
    </source>
</evidence>
<keyword evidence="4" id="KW-0722">Serine protease inhibitor</keyword>
<feature type="domain" description="Alpha-2-macroglobulin" evidence="13">
    <location>
        <begin position="754"/>
        <end position="843"/>
    </location>
</feature>
<dbReference type="Pfam" id="PF01835">
    <property type="entry name" value="MG2"/>
    <property type="match status" value="1"/>
</dbReference>